<dbReference type="GO" id="GO:0106292">
    <property type="term" value="F:superoxide-generating NADPH oxidase activity"/>
    <property type="evidence" value="ECO:0007669"/>
    <property type="project" value="UniProtKB-ARBA"/>
</dbReference>
<keyword evidence="6 13" id="KW-0812">Transmembrane</keyword>
<name>Q8S308_CHLRE</name>
<sequence length="471" mass="53907">MDSMAPMALGQRGPCVRTLQQRRTLRACPVSRGTVGRLVVRAVASPPKMDTEAAALKAKASGVQQPVYFADSVASVSMDEECSAFIDRDGDFMEVMCCDYGFRSGASRMYQQENDGRIPKNAFQLGWDNFKSELRSLRQSIRFDDYSTISEANPPRTPMSRAAYSVGQAALDSLDAVDRALEAAQVLEPLRPRAVTLDGVTRDSESGSKLINNCAEIRSKLKQLKLSNKAMWDREHAREQSGRGVETPWLIKGVYLSLCLLLDFLYENRPIQRFWFLETVARMPYFSYISMLHLYESLGWWRAGAELRKIHFAEEWNELHHLQIMESLGGDQLWFDRFAAQHAAILYYWILLGLYVFSPRLAYNFSELIEYHAVDTYGEFWDANEELLKSLPPPLVAAVYYRSQDLYMFDSFQTSQPMQNPRRPSCKTLYDVFKNICDDEMEHVKTMKACQDETVSQDIITRREDGPRVGL</sequence>
<dbReference type="CDD" id="cd01053">
    <property type="entry name" value="AOX"/>
    <property type="match status" value="1"/>
</dbReference>
<dbReference type="SMR" id="Q8S308"/>
<evidence type="ECO:0000256" key="11">
    <source>
        <dbReference type="ARBA" id="ARBA00023004"/>
    </source>
</evidence>
<accession>Q8S308</accession>
<evidence type="ECO:0000256" key="1">
    <source>
        <dbReference type="ARBA" id="ARBA00001192"/>
    </source>
</evidence>
<dbReference type="EC" id="1.10.3.11" evidence="13"/>
<keyword evidence="4" id="KW-0813">Transport</keyword>
<dbReference type="EMBL" id="AF494290">
    <property type="protein sequence ID" value="AAM12876.1"/>
    <property type="molecule type" value="mRNA"/>
</dbReference>
<protein>
    <recommendedName>
        <fullName evidence="13">Ubiquinol oxidase</fullName>
        <ecNumber evidence="13">1.10.3.11</ecNumber>
    </recommendedName>
</protein>
<dbReference type="PANTHER" id="PTHR31803">
    <property type="entry name" value="ALTERNATIVE OXIDASE"/>
    <property type="match status" value="1"/>
</dbReference>
<comment type="cofactor">
    <cofactor evidence="13">
        <name>Fe cation</name>
        <dbReference type="ChEBI" id="CHEBI:24875"/>
    </cofactor>
    <text evidence="13">Binds 2 iron ions per subunit.</text>
</comment>
<keyword evidence="10 13" id="KW-0560">Oxidoreductase</keyword>
<keyword evidence="9" id="KW-1133">Transmembrane helix</keyword>
<dbReference type="PANTHER" id="PTHR31803:SF19">
    <property type="entry name" value="UBIQUINOL OXIDASE"/>
    <property type="match status" value="1"/>
</dbReference>
<evidence type="ECO:0000256" key="10">
    <source>
        <dbReference type="ARBA" id="ARBA00023002"/>
    </source>
</evidence>
<comment type="subcellular location">
    <subcellularLocation>
        <location evidence="2">Membrane</location>
    </subcellularLocation>
</comment>
<evidence type="ECO:0000256" key="12">
    <source>
        <dbReference type="ARBA" id="ARBA00023136"/>
    </source>
</evidence>
<keyword evidence="7 13" id="KW-0479">Metal-binding</keyword>
<dbReference type="Gene3D" id="1.20.1260.140">
    <property type="entry name" value="Alternative oxidase"/>
    <property type="match status" value="1"/>
</dbReference>
<keyword evidence="8 13" id="KW-0249">Electron transport</keyword>
<evidence type="ECO:0000256" key="6">
    <source>
        <dbReference type="ARBA" id="ARBA00022692"/>
    </source>
</evidence>
<proteinExistence type="evidence at transcript level"/>
<evidence type="ECO:0000313" key="14">
    <source>
        <dbReference type="EMBL" id="AAM12876.1"/>
    </source>
</evidence>
<evidence type="ECO:0000256" key="3">
    <source>
        <dbReference type="ARBA" id="ARBA00008388"/>
    </source>
</evidence>
<dbReference type="GO" id="GO:0098803">
    <property type="term" value="C:respiratory chain complex"/>
    <property type="evidence" value="ECO:0007669"/>
    <property type="project" value="UniProtKB-UniRule"/>
</dbReference>
<evidence type="ECO:0000256" key="8">
    <source>
        <dbReference type="ARBA" id="ARBA00022982"/>
    </source>
</evidence>
<keyword evidence="11 13" id="KW-0408">Iron</keyword>
<dbReference type="GO" id="GO:0009916">
    <property type="term" value="F:alternative oxidase activity"/>
    <property type="evidence" value="ECO:0007669"/>
    <property type="project" value="UniProtKB-UniRule"/>
</dbReference>
<evidence type="ECO:0000256" key="4">
    <source>
        <dbReference type="ARBA" id="ARBA00022448"/>
    </source>
</evidence>
<dbReference type="ExpressionAtlas" id="Q8S308">
    <property type="expression patterns" value="baseline"/>
</dbReference>
<dbReference type="Pfam" id="PF01786">
    <property type="entry name" value="AOX"/>
    <property type="match status" value="1"/>
</dbReference>
<dbReference type="InterPro" id="IPR038659">
    <property type="entry name" value="AOX_sf"/>
</dbReference>
<dbReference type="InterPro" id="IPR002680">
    <property type="entry name" value="AOX"/>
</dbReference>
<evidence type="ECO:0000256" key="9">
    <source>
        <dbReference type="ARBA" id="ARBA00022989"/>
    </source>
</evidence>
<dbReference type="GO" id="GO:0102721">
    <property type="term" value="F:ubiquinol:oxygen oxidoreductase activity"/>
    <property type="evidence" value="ECO:0007669"/>
    <property type="project" value="UniProtKB-EC"/>
</dbReference>
<keyword evidence="12 13" id="KW-0472">Membrane</keyword>
<dbReference type="AlphaFoldDB" id="Q8S308"/>
<evidence type="ECO:0000256" key="5">
    <source>
        <dbReference type="ARBA" id="ARBA00022660"/>
    </source>
</evidence>
<organism evidence="14">
    <name type="scientific">Chlamydomonas reinhardtii</name>
    <name type="common">Chlamydomonas smithii</name>
    <dbReference type="NCBI Taxonomy" id="3055"/>
    <lineage>
        <taxon>Eukaryota</taxon>
        <taxon>Viridiplantae</taxon>
        <taxon>Chlorophyta</taxon>
        <taxon>core chlorophytes</taxon>
        <taxon>Chlorophyceae</taxon>
        <taxon>CS clade</taxon>
        <taxon>Chlamydomonadales</taxon>
        <taxon>Chlamydomonadaceae</taxon>
        <taxon>Chlamydomonas</taxon>
    </lineage>
</organism>
<keyword evidence="5 13" id="KW-0679">Respiratory chain</keyword>
<evidence type="ECO:0000256" key="2">
    <source>
        <dbReference type="ARBA" id="ARBA00004370"/>
    </source>
</evidence>
<comment type="similarity">
    <text evidence="3 13">Belongs to the alternative oxidase family.</text>
</comment>
<reference evidence="14" key="1">
    <citation type="submission" date="2002-03" db="EMBL/GenBank/DDBJ databases">
        <title>A putative chloroplast quinol-to-oxygen oxidoreductase in Chlamydomonas reinhardtii.</title>
        <authorList>
            <person name="Chen H.-C."/>
            <person name="Melis A."/>
        </authorList>
    </citation>
    <scope>NUCLEOTIDE SEQUENCE</scope>
</reference>
<dbReference type="GO" id="GO:0046872">
    <property type="term" value="F:metal ion binding"/>
    <property type="evidence" value="ECO:0007669"/>
    <property type="project" value="UniProtKB-UniRule"/>
</dbReference>
<evidence type="ECO:0000256" key="13">
    <source>
        <dbReference type="RuleBase" id="RU003779"/>
    </source>
</evidence>
<dbReference type="GO" id="GO:0016020">
    <property type="term" value="C:membrane"/>
    <property type="evidence" value="ECO:0007669"/>
    <property type="project" value="UniProtKB-SubCell"/>
</dbReference>
<evidence type="ECO:0000256" key="7">
    <source>
        <dbReference type="ARBA" id="ARBA00022723"/>
    </source>
</evidence>
<comment type="catalytic activity">
    <reaction evidence="1 13">
        <text>2 a ubiquinol + O2 = 2 a ubiquinone + 2 H2O</text>
        <dbReference type="Rhea" id="RHEA:30255"/>
        <dbReference type="Rhea" id="RHEA-COMP:9565"/>
        <dbReference type="Rhea" id="RHEA-COMP:9566"/>
        <dbReference type="ChEBI" id="CHEBI:15377"/>
        <dbReference type="ChEBI" id="CHEBI:15379"/>
        <dbReference type="ChEBI" id="CHEBI:16389"/>
        <dbReference type="ChEBI" id="CHEBI:17976"/>
        <dbReference type="EC" id="1.10.3.11"/>
    </reaction>
</comment>